<dbReference type="EnsemblPlants" id="OGLUM07G07070.1">
    <property type="protein sequence ID" value="OGLUM07G07070.1"/>
    <property type="gene ID" value="OGLUM07G07070"/>
</dbReference>
<organism evidence="1">
    <name type="scientific">Oryza glumipatula</name>
    <dbReference type="NCBI Taxonomy" id="40148"/>
    <lineage>
        <taxon>Eukaryota</taxon>
        <taxon>Viridiplantae</taxon>
        <taxon>Streptophyta</taxon>
        <taxon>Embryophyta</taxon>
        <taxon>Tracheophyta</taxon>
        <taxon>Spermatophyta</taxon>
        <taxon>Magnoliopsida</taxon>
        <taxon>Liliopsida</taxon>
        <taxon>Poales</taxon>
        <taxon>Poaceae</taxon>
        <taxon>BOP clade</taxon>
        <taxon>Oryzoideae</taxon>
        <taxon>Oryzeae</taxon>
        <taxon>Oryzinae</taxon>
        <taxon>Oryza</taxon>
    </lineage>
</organism>
<keyword evidence="2" id="KW-1185">Reference proteome</keyword>
<name>A0A0E0AHB8_9ORYZ</name>
<dbReference type="Gramene" id="OGLUM07G07070.1">
    <property type="protein sequence ID" value="OGLUM07G07070.1"/>
    <property type="gene ID" value="OGLUM07G07070"/>
</dbReference>
<sequence length="85" mass="9602">MEREAIEGEKDRGINCSVCYCSSRHTSHFLGQRHCSILQRAEAKLSMKMCCLLQLIFSRSATAVARLIFTDASKLFILLWSVSCT</sequence>
<protein>
    <submittedName>
        <fullName evidence="1">Uncharacterized protein</fullName>
    </submittedName>
</protein>
<accession>A0A0E0AHB8</accession>
<reference evidence="1" key="1">
    <citation type="submission" date="2015-04" db="UniProtKB">
        <authorList>
            <consortium name="EnsemblPlants"/>
        </authorList>
    </citation>
    <scope>IDENTIFICATION</scope>
</reference>
<dbReference type="Proteomes" id="UP000026961">
    <property type="component" value="Chromosome 7"/>
</dbReference>
<evidence type="ECO:0000313" key="1">
    <source>
        <dbReference type="EnsemblPlants" id="OGLUM07G07070.1"/>
    </source>
</evidence>
<dbReference type="AlphaFoldDB" id="A0A0E0AHB8"/>
<reference evidence="1" key="2">
    <citation type="submission" date="2018-05" db="EMBL/GenBank/DDBJ databases">
        <title>OgluRS3 (Oryza glumaepatula Reference Sequence Version 3).</title>
        <authorList>
            <person name="Zhang J."/>
            <person name="Kudrna D."/>
            <person name="Lee S."/>
            <person name="Talag J."/>
            <person name="Welchert J."/>
            <person name="Wing R.A."/>
        </authorList>
    </citation>
    <scope>NUCLEOTIDE SEQUENCE [LARGE SCALE GENOMIC DNA]</scope>
</reference>
<evidence type="ECO:0000313" key="2">
    <source>
        <dbReference type="Proteomes" id="UP000026961"/>
    </source>
</evidence>
<proteinExistence type="predicted"/>
<dbReference type="HOGENOM" id="CLU_2516329_0_0_1"/>